<keyword evidence="1" id="KW-0472">Membrane</keyword>
<dbReference type="GO" id="GO:0016020">
    <property type="term" value="C:membrane"/>
    <property type="evidence" value="ECO:0007669"/>
    <property type="project" value="InterPro"/>
</dbReference>
<name>A0A2G1QMD3_9HYPH</name>
<dbReference type="OrthoDB" id="7841315at2"/>
<feature type="transmembrane region" description="Helical" evidence="1">
    <location>
        <begin position="150"/>
        <end position="174"/>
    </location>
</feature>
<dbReference type="SUPFAM" id="SSF103481">
    <property type="entry name" value="Multidrug resistance efflux transporter EmrE"/>
    <property type="match status" value="2"/>
</dbReference>
<feature type="domain" description="EamA" evidence="2">
    <location>
        <begin position="156"/>
        <end position="294"/>
    </location>
</feature>
<evidence type="ECO:0000259" key="2">
    <source>
        <dbReference type="Pfam" id="PF00892"/>
    </source>
</evidence>
<dbReference type="PANTHER" id="PTHR22911">
    <property type="entry name" value="ACYL-MALONYL CONDENSING ENZYME-RELATED"/>
    <property type="match status" value="1"/>
</dbReference>
<feature type="domain" description="EamA" evidence="2">
    <location>
        <begin position="3"/>
        <end position="135"/>
    </location>
</feature>
<gene>
    <name evidence="3" type="ORF">CSC94_13125</name>
</gene>
<accession>A0A2G1QMD3</accession>
<proteinExistence type="predicted"/>
<feature type="transmembrane region" description="Helical" evidence="1">
    <location>
        <begin position="63"/>
        <end position="83"/>
    </location>
</feature>
<feature type="transmembrane region" description="Helical" evidence="1">
    <location>
        <begin position="276"/>
        <end position="294"/>
    </location>
</feature>
<feature type="transmembrane region" description="Helical" evidence="1">
    <location>
        <begin position="186"/>
        <end position="205"/>
    </location>
</feature>
<feature type="transmembrane region" description="Helical" evidence="1">
    <location>
        <begin position="217"/>
        <end position="243"/>
    </location>
</feature>
<dbReference type="Pfam" id="PF00892">
    <property type="entry name" value="EamA"/>
    <property type="match status" value="2"/>
</dbReference>
<reference evidence="3 4" key="1">
    <citation type="submission" date="2017-10" db="EMBL/GenBank/DDBJ databases">
        <title>Sedimentibacterium mangrovi gen. nov., sp. nov., a novel member of family Phyllobacteriacea isolated from mangrove sediment.</title>
        <authorList>
            <person name="Liao H."/>
            <person name="Tian Y."/>
        </authorList>
    </citation>
    <scope>NUCLEOTIDE SEQUENCE [LARGE SCALE GENOMIC DNA]</scope>
    <source>
        <strain evidence="3 4">X9-2-2</strain>
    </source>
</reference>
<keyword evidence="4" id="KW-1185">Reference proteome</keyword>
<dbReference type="AlphaFoldDB" id="A0A2G1QMD3"/>
<dbReference type="InterPro" id="IPR000620">
    <property type="entry name" value="EamA_dom"/>
</dbReference>
<dbReference type="InterPro" id="IPR037185">
    <property type="entry name" value="EmrE-like"/>
</dbReference>
<dbReference type="PANTHER" id="PTHR22911:SF137">
    <property type="entry name" value="SOLUTE CARRIER FAMILY 35 MEMBER G2-RELATED"/>
    <property type="match status" value="1"/>
</dbReference>
<dbReference type="RefSeq" id="WP_099306806.1">
    <property type="nucleotide sequence ID" value="NZ_PDVP01000007.1"/>
</dbReference>
<evidence type="ECO:0000313" key="4">
    <source>
        <dbReference type="Proteomes" id="UP000221168"/>
    </source>
</evidence>
<feature type="transmembrane region" description="Helical" evidence="1">
    <location>
        <begin position="249"/>
        <end position="269"/>
    </location>
</feature>
<sequence>MIYELAALATAFTWALTSVISPVPAQALGPIAFVRARMTIVFVLLAGWLTVTGGWQGLAVDDAWLLVLSGFVGIFLGDTALFATMNRLGPRRSNILFSLNAPISAILGRLVLGEVLSHWTLIGMAIVFAGVTLAILYGKRPSQLHQWEHVRGPLWAGIAFGLAAALSQAAGSLIARPVMAAGMDPVVASTLRIGVAAAALSLVMATGAPFARQRAQWTWTLLGLTAASGIIGMALGVTLLLFALSGGKVGIVSILSATTPALLLPLLWIRTGERPAAGAWIGAALVVTGSALILNR</sequence>
<protein>
    <submittedName>
        <fullName evidence="3">EamA family transporter</fullName>
    </submittedName>
</protein>
<keyword evidence="1" id="KW-1133">Transmembrane helix</keyword>
<evidence type="ECO:0000313" key="3">
    <source>
        <dbReference type="EMBL" id="PHP66620.1"/>
    </source>
</evidence>
<feature type="transmembrane region" description="Helical" evidence="1">
    <location>
        <begin position="118"/>
        <end position="138"/>
    </location>
</feature>
<organism evidence="3 4">
    <name type="scientific">Zhengella mangrovi</name>
    <dbReference type="NCBI Taxonomy" id="1982044"/>
    <lineage>
        <taxon>Bacteria</taxon>
        <taxon>Pseudomonadati</taxon>
        <taxon>Pseudomonadota</taxon>
        <taxon>Alphaproteobacteria</taxon>
        <taxon>Hyphomicrobiales</taxon>
        <taxon>Notoacmeibacteraceae</taxon>
        <taxon>Zhengella</taxon>
    </lineage>
</organism>
<evidence type="ECO:0000256" key="1">
    <source>
        <dbReference type="SAM" id="Phobius"/>
    </source>
</evidence>
<dbReference type="Proteomes" id="UP000221168">
    <property type="component" value="Unassembled WGS sequence"/>
</dbReference>
<dbReference type="EMBL" id="PDVP01000007">
    <property type="protein sequence ID" value="PHP66620.1"/>
    <property type="molecule type" value="Genomic_DNA"/>
</dbReference>
<comment type="caution">
    <text evidence="3">The sequence shown here is derived from an EMBL/GenBank/DDBJ whole genome shotgun (WGS) entry which is preliminary data.</text>
</comment>
<keyword evidence="1" id="KW-0812">Transmembrane</keyword>